<dbReference type="Pfam" id="PF02992">
    <property type="entry name" value="Transposase_21"/>
    <property type="match status" value="1"/>
</dbReference>
<dbReference type="Proteomes" id="UP001231189">
    <property type="component" value="Unassembled WGS sequence"/>
</dbReference>
<organism evidence="2 3">
    <name type="scientific">Lolium multiflorum</name>
    <name type="common">Italian ryegrass</name>
    <name type="synonym">Lolium perenne subsp. multiflorum</name>
    <dbReference type="NCBI Taxonomy" id="4521"/>
    <lineage>
        <taxon>Eukaryota</taxon>
        <taxon>Viridiplantae</taxon>
        <taxon>Streptophyta</taxon>
        <taxon>Embryophyta</taxon>
        <taxon>Tracheophyta</taxon>
        <taxon>Spermatophyta</taxon>
        <taxon>Magnoliopsida</taxon>
        <taxon>Liliopsida</taxon>
        <taxon>Poales</taxon>
        <taxon>Poaceae</taxon>
        <taxon>BOP clade</taxon>
        <taxon>Pooideae</taxon>
        <taxon>Poodae</taxon>
        <taxon>Poeae</taxon>
        <taxon>Poeae Chloroplast Group 2 (Poeae type)</taxon>
        <taxon>Loliodinae</taxon>
        <taxon>Loliinae</taxon>
        <taxon>Lolium</taxon>
    </lineage>
</organism>
<dbReference type="AlphaFoldDB" id="A0AAD8SEL2"/>
<proteinExistence type="predicted"/>
<dbReference type="EMBL" id="JAUUTY010000004">
    <property type="protein sequence ID" value="KAK1650198.1"/>
    <property type="molecule type" value="Genomic_DNA"/>
</dbReference>
<evidence type="ECO:0000313" key="3">
    <source>
        <dbReference type="Proteomes" id="UP001231189"/>
    </source>
</evidence>
<reference evidence="2" key="1">
    <citation type="submission" date="2023-07" db="EMBL/GenBank/DDBJ databases">
        <title>A chromosome-level genome assembly of Lolium multiflorum.</title>
        <authorList>
            <person name="Chen Y."/>
            <person name="Copetti D."/>
            <person name="Kolliker R."/>
            <person name="Studer B."/>
        </authorList>
    </citation>
    <scope>NUCLEOTIDE SEQUENCE</scope>
    <source>
        <strain evidence="2">02402/16</strain>
        <tissue evidence="2">Leaf</tissue>
    </source>
</reference>
<name>A0AAD8SEL2_LOLMU</name>
<feature type="compositionally biased region" description="Basic and acidic residues" evidence="1">
    <location>
        <begin position="1"/>
        <end position="18"/>
    </location>
</feature>
<dbReference type="PANTHER" id="PTHR10775:SF185">
    <property type="entry name" value="OS08G0208400 PROTEIN"/>
    <property type="match status" value="1"/>
</dbReference>
<gene>
    <name evidence="2" type="ORF">QYE76_068003</name>
</gene>
<feature type="region of interest" description="Disordered" evidence="1">
    <location>
        <begin position="314"/>
        <end position="334"/>
    </location>
</feature>
<accession>A0AAD8SEL2</accession>
<keyword evidence="3" id="KW-1185">Reference proteome</keyword>
<feature type="region of interest" description="Disordered" evidence="1">
    <location>
        <begin position="694"/>
        <end position="750"/>
    </location>
</feature>
<feature type="compositionally biased region" description="Pro residues" evidence="1">
    <location>
        <begin position="698"/>
        <end position="727"/>
    </location>
</feature>
<comment type="caution">
    <text evidence="2">The sequence shown here is derived from an EMBL/GenBank/DDBJ whole genome shotgun (WGS) entry which is preliminary data.</text>
</comment>
<evidence type="ECO:0000256" key="1">
    <source>
        <dbReference type="SAM" id="MobiDB-lite"/>
    </source>
</evidence>
<protein>
    <submittedName>
        <fullName evidence="2">Uncharacterized protein</fullName>
    </submittedName>
</protein>
<dbReference type="PANTHER" id="PTHR10775">
    <property type="entry name" value="OS08G0208400 PROTEIN"/>
    <property type="match status" value="1"/>
</dbReference>
<feature type="region of interest" description="Disordered" evidence="1">
    <location>
        <begin position="1"/>
        <end position="23"/>
    </location>
</feature>
<feature type="compositionally biased region" description="Basic residues" evidence="1">
    <location>
        <begin position="730"/>
        <end position="746"/>
    </location>
</feature>
<dbReference type="InterPro" id="IPR004242">
    <property type="entry name" value="Transposase_21"/>
</dbReference>
<sequence>MQWHAEREKPADDPEKGKILTHPADASQWNALDIEFADEFGSEPRNIRLGMSTDGLNPFGNQSSTHSTWPVFVWPYNLPPAVHKAAVCTHEYSYSGAKTTGRGHASVSRSVERGVSHAVATPAPTWDAYKRDYFPLRAALLTTVQDYPGYAYVSCQVNHGFKGCVKCMDKTPHLQLPKPPGSCKTVFQGTRMWLRFDHPWRKRKDLFNGEEELERAPRPRSGEEISELLENWEECRERSDRGNRRCWEYGKRGLFSGLPYWKVLHTPHSLDVMHITKVTESLLGTLMNMPERTKDGPKARTDLKLLGLKKELQYPTDSDDDDEQTETTQGHHKRVKKNEVVVLKPACFTLSEEELERFFECLLGNYLSTENEDVGLPTRKHVGRLAGFGHREGYRAMHVGIAGRHADFDRAHRVALQHIELVSPWVDKHKSLIEQKFIDLGRPRKTGDVTKEHNSTFTGWLKKRLLESPAPMPSKEQKLIFSLSQGPGHNVRTYQSYDINGYRFYTEEKDKNSEYQNSGVTMLSYTDDKTDVKERFYGRIEEIWELDYVGVTMPMFRVRWAKSVEKDGLYFTTMVIPDAKSKTPSAKNEPWVLASQVDQCFFITDPSKPSRVVVRRGKRSIIGMEGEADKQDIDKNGDPKIEEEFDKYFDKPNSKKVEILWRTWGFVRHRIPTLSISSSPPFFLAPFFPIQTAANPSAEPPPRSPSPAAPRPEPRSPSPVAARPPPAARRLLRPRRRSKERRRRPPPSRAVDDHKVYWYCLCCGAGVYGVAAGCCWLNIRGEGNEHLVELCLRKLHRRYTFPAPYNNLERSNPVNKLAITKMSNALSSWKSRVKAKIDKGESFESIKKLEPMLDEAEFQIFKERLDSEDAKA</sequence>
<evidence type="ECO:0000313" key="2">
    <source>
        <dbReference type="EMBL" id="KAK1650198.1"/>
    </source>
</evidence>